<accession>A0ABQ5FAV5</accession>
<name>A0ABQ5FAV5_9ASTR</name>
<evidence type="ECO:0000313" key="3">
    <source>
        <dbReference type="Proteomes" id="UP001151760"/>
    </source>
</evidence>
<reference evidence="2" key="1">
    <citation type="journal article" date="2022" name="Int. J. Mol. Sci.">
        <title>Draft Genome of Tanacetum Coccineum: Genomic Comparison of Closely Related Tanacetum-Family Plants.</title>
        <authorList>
            <person name="Yamashiro T."/>
            <person name="Shiraishi A."/>
            <person name="Nakayama K."/>
            <person name="Satake H."/>
        </authorList>
    </citation>
    <scope>NUCLEOTIDE SEQUENCE</scope>
</reference>
<evidence type="ECO:0000256" key="1">
    <source>
        <dbReference type="SAM" id="MobiDB-lite"/>
    </source>
</evidence>
<dbReference type="Proteomes" id="UP001151760">
    <property type="component" value="Unassembled WGS sequence"/>
</dbReference>
<evidence type="ECO:0000313" key="2">
    <source>
        <dbReference type="EMBL" id="GJT59862.1"/>
    </source>
</evidence>
<sequence>MTKRPFAKKPRRQKRHKKCKEVDFGLRRLNHLIGMSKAHRRQEQRAFGWSSWSDSGEEDDEKIRDGHYVGGDVRWVGVFEMNGYKGRSGGKGEGKSEKRLDFEGVEYFLDEGSVGRGVVLVVFLYNEWGWGKSGDAGGD</sequence>
<reference evidence="2" key="2">
    <citation type="submission" date="2022-01" db="EMBL/GenBank/DDBJ databases">
        <authorList>
            <person name="Yamashiro T."/>
            <person name="Shiraishi A."/>
            <person name="Satake H."/>
            <person name="Nakayama K."/>
        </authorList>
    </citation>
    <scope>NUCLEOTIDE SEQUENCE</scope>
</reference>
<organism evidence="2 3">
    <name type="scientific">Tanacetum coccineum</name>
    <dbReference type="NCBI Taxonomy" id="301880"/>
    <lineage>
        <taxon>Eukaryota</taxon>
        <taxon>Viridiplantae</taxon>
        <taxon>Streptophyta</taxon>
        <taxon>Embryophyta</taxon>
        <taxon>Tracheophyta</taxon>
        <taxon>Spermatophyta</taxon>
        <taxon>Magnoliopsida</taxon>
        <taxon>eudicotyledons</taxon>
        <taxon>Gunneridae</taxon>
        <taxon>Pentapetalae</taxon>
        <taxon>asterids</taxon>
        <taxon>campanulids</taxon>
        <taxon>Asterales</taxon>
        <taxon>Asteraceae</taxon>
        <taxon>Asteroideae</taxon>
        <taxon>Anthemideae</taxon>
        <taxon>Anthemidinae</taxon>
        <taxon>Tanacetum</taxon>
    </lineage>
</organism>
<gene>
    <name evidence="2" type="ORF">Tco_1003395</name>
</gene>
<dbReference type="EMBL" id="BQNB010017147">
    <property type="protein sequence ID" value="GJT59862.1"/>
    <property type="molecule type" value="Genomic_DNA"/>
</dbReference>
<keyword evidence="3" id="KW-1185">Reference proteome</keyword>
<proteinExistence type="predicted"/>
<protein>
    <submittedName>
        <fullName evidence="2">Uncharacterized protein</fullName>
    </submittedName>
</protein>
<comment type="caution">
    <text evidence="2">The sequence shown here is derived from an EMBL/GenBank/DDBJ whole genome shotgun (WGS) entry which is preliminary data.</text>
</comment>
<feature type="region of interest" description="Disordered" evidence="1">
    <location>
        <begin position="37"/>
        <end position="65"/>
    </location>
</feature>